<comment type="caution">
    <text evidence="1">The sequence shown here is derived from an EMBL/GenBank/DDBJ whole genome shotgun (WGS) entry which is preliminary data.</text>
</comment>
<protein>
    <submittedName>
        <fullName evidence="1">Uncharacterized protein</fullName>
    </submittedName>
</protein>
<keyword evidence="2" id="KW-1185">Reference proteome</keyword>
<reference evidence="1 2" key="1">
    <citation type="journal article" date="2022" name="New Phytol.">
        <title>Ecological generalism drives hyperdiversity of secondary metabolite gene clusters in xylarialean endophytes.</title>
        <authorList>
            <person name="Franco M.E.E."/>
            <person name="Wisecaver J.H."/>
            <person name="Arnold A.E."/>
            <person name="Ju Y.M."/>
            <person name="Slot J.C."/>
            <person name="Ahrendt S."/>
            <person name="Moore L.P."/>
            <person name="Eastman K.E."/>
            <person name="Scott K."/>
            <person name="Konkel Z."/>
            <person name="Mondo S.J."/>
            <person name="Kuo A."/>
            <person name="Hayes R.D."/>
            <person name="Haridas S."/>
            <person name="Andreopoulos B."/>
            <person name="Riley R."/>
            <person name="LaButti K."/>
            <person name="Pangilinan J."/>
            <person name="Lipzen A."/>
            <person name="Amirebrahimi M."/>
            <person name="Yan J."/>
            <person name="Adam C."/>
            <person name="Keymanesh K."/>
            <person name="Ng V."/>
            <person name="Louie K."/>
            <person name="Northen T."/>
            <person name="Drula E."/>
            <person name="Henrissat B."/>
            <person name="Hsieh H.M."/>
            <person name="Youens-Clark K."/>
            <person name="Lutzoni F."/>
            <person name="Miadlikowska J."/>
            <person name="Eastwood D.C."/>
            <person name="Hamelin R.C."/>
            <person name="Grigoriev I.V."/>
            <person name="U'Ren J.M."/>
        </authorList>
    </citation>
    <scope>NUCLEOTIDE SEQUENCE [LARGE SCALE GENOMIC DNA]</scope>
    <source>
        <strain evidence="1 2">CBS 119005</strain>
    </source>
</reference>
<gene>
    <name evidence="1" type="ORF">F4820DRAFT_413522</name>
</gene>
<evidence type="ECO:0000313" key="2">
    <source>
        <dbReference type="Proteomes" id="UP001497700"/>
    </source>
</evidence>
<dbReference type="EMBL" id="MU393446">
    <property type="protein sequence ID" value="KAI4867587.1"/>
    <property type="molecule type" value="Genomic_DNA"/>
</dbReference>
<name>A0ACB9Z8F9_9PEZI</name>
<proteinExistence type="predicted"/>
<dbReference type="Proteomes" id="UP001497700">
    <property type="component" value="Unassembled WGS sequence"/>
</dbReference>
<evidence type="ECO:0000313" key="1">
    <source>
        <dbReference type="EMBL" id="KAI4867587.1"/>
    </source>
</evidence>
<feature type="non-terminal residue" evidence="1">
    <location>
        <position position="135"/>
    </location>
</feature>
<accession>A0ACB9Z8F9</accession>
<sequence length="135" mass="15616">MKSLCLSSETGPFEESRLAIYITVIWLFIESGADIEARDENDDLLFSLKIREYLATIRRLWKPISTSVRRIDFNYAEVCRLLLESGANIQARNKDKETPWSLAVAANSEVSHQLLRFCVKDDMMLDHLQRKYCVA</sequence>
<organism evidence="1 2">
    <name type="scientific">Hypoxylon rubiginosum</name>
    <dbReference type="NCBI Taxonomy" id="110542"/>
    <lineage>
        <taxon>Eukaryota</taxon>
        <taxon>Fungi</taxon>
        <taxon>Dikarya</taxon>
        <taxon>Ascomycota</taxon>
        <taxon>Pezizomycotina</taxon>
        <taxon>Sordariomycetes</taxon>
        <taxon>Xylariomycetidae</taxon>
        <taxon>Xylariales</taxon>
        <taxon>Hypoxylaceae</taxon>
        <taxon>Hypoxylon</taxon>
    </lineage>
</organism>